<accession>A0ABU4Z4D9</accession>
<keyword evidence="2" id="KW-1185">Reference proteome</keyword>
<evidence type="ECO:0000313" key="2">
    <source>
        <dbReference type="Proteomes" id="UP001271249"/>
    </source>
</evidence>
<name>A0ABU4Z4D9_9HYPH</name>
<comment type="caution">
    <text evidence="1">The sequence shown here is derived from an EMBL/GenBank/DDBJ whole genome shotgun (WGS) entry which is preliminary data.</text>
</comment>
<gene>
    <name evidence="1" type="ORF">RFN29_21325</name>
</gene>
<evidence type="ECO:0008006" key="3">
    <source>
        <dbReference type="Google" id="ProtNLM"/>
    </source>
</evidence>
<dbReference type="EMBL" id="JAVIJC010000023">
    <property type="protein sequence ID" value="MDX8494113.1"/>
    <property type="molecule type" value="Genomic_DNA"/>
</dbReference>
<proteinExistence type="predicted"/>
<reference evidence="1 2" key="1">
    <citation type="submission" date="2023-08" db="EMBL/GenBank/DDBJ databases">
        <title>Implementing the SeqCode for naming new Mesorhizobium species isolated from Vachellia karroo root nodules.</title>
        <authorList>
            <person name="Van Lill M."/>
        </authorList>
    </citation>
    <scope>NUCLEOTIDE SEQUENCE [LARGE SCALE GENOMIC DNA]</scope>
    <source>
        <strain evidence="1 2">VK22B</strain>
    </source>
</reference>
<protein>
    <recommendedName>
        <fullName evidence="3">Rap1a immunity protein domain-containing protein</fullName>
    </recommendedName>
</protein>
<dbReference type="Proteomes" id="UP001271249">
    <property type="component" value="Unassembled WGS sequence"/>
</dbReference>
<sequence length="145" mass="15387">MTGLSACRQLAPGDAVSMHRAPATGGILMIRYVGFSILPLLLAPTPVLANSAGVAGDYPTATVVDYVLGCMQTNGQTRQALESCSCSIDVIASILPYDHYERAETFKSMSLTTGENAGLFRESAPAKAVRTELKRAQAEADVRCF</sequence>
<organism evidence="1 2">
    <name type="scientific">Mesorhizobium captivum</name>
    <dbReference type="NCBI Taxonomy" id="3072319"/>
    <lineage>
        <taxon>Bacteria</taxon>
        <taxon>Pseudomonadati</taxon>
        <taxon>Pseudomonadota</taxon>
        <taxon>Alphaproteobacteria</taxon>
        <taxon>Hyphomicrobiales</taxon>
        <taxon>Phyllobacteriaceae</taxon>
        <taxon>Mesorhizobium</taxon>
    </lineage>
</organism>
<dbReference type="RefSeq" id="WP_320227984.1">
    <property type="nucleotide sequence ID" value="NZ_JAVIJB010000022.1"/>
</dbReference>
<evidence type="ECO:0000313" key="1">
    <source>
        <dbReference type="EMBL" id="MDX8494113.1"/>
    </source>
</evidence>